<dbReference type="PANTHER" id="PTHR34109">
    <property type="entry name" value="BNAUNNG04460D PROTEIN-RELATED"/>
    <property type="match status" value="1"/>
</dbReference>
<protein>
    <submittedName>
        <fullName evidence="1">VOC family protein</fullName>
    </submittedName>
</protein>
<dbReference type="AlphaFoldDB" id="A0A4Q4KEG1"/>
<sequence length="133" mass="15375">MSETFKPKDYNSLSPYLIVDDAENLVELLKVIFNAKELRRFNHDNGRIAHIELKLDDSVLMISNSTDIYPAHKTMLHYYVPNVFKTFHLAIENGCKIIEAPFKKKGESDVRGSFYDLADNYWSIASQKDLKSE</sequence>
<reference evidence="1 2" key="1">
    <citation type="submission" date="2019-02" db="EMBL/GenBank/DDBJ databases">
        <title>Genome sequence of the sea-ice species Brumimicrobium glaciale.</title>
        <authorList>
            <person name="Bowman J.P."/>
        </authorList>
    </citation>
    <scope>NUCLEOTIDE SEQUENCE [LARGE SCALE GENOMIC DNA]</scope>
    <source>
        <strain evidence="1 2">IC156</strain>
    </source>
</reference>
<keyword evidence="2" id="KW-1185">Reference proteome</keyword>
<proteinExistence type="predicted"/>
<gene>
    <name evidence="1" type="ORF">ERX46_16215</name>
</gene>
<dbReference type="RefSeq" id="WP_130094916.1">
    <property type="nucleotide sequence ID" value="NZ_SETE01000008.1"/>
</dbReference>
<dbReference type="OrthoDB" id="9795306at2"/>
<organism evidence="1 2">
    <name type="scientific">Brumimicrobium glaciale</name>
    <dbReference type="NCBI Taxonomy" id="200475"/>
    <lineage>
        <taxon>Bacteria</taxon>
        <taxon>Pseudomonadati</taxon>
        <taxon>Bacteroidota</taxon>
        <taxon>Flavobacteriia</taxon>
        <taxon>Flavobacteriales</taxon>
        <taxon>Crocinitomicaceae</taxon>
        <taxon>Brumimicrobium</taxon>
    </lineage>
</organism>
<evidence type="ECO:0000313" key="1">
    <source>
        <dbReference type="EMBL" id="RYM31452.1"/>
    </source>
</evidence>
<dbReference type="Gene3D" id="3.30.720.120">
    <property type="match status" value="1"/>
</dbReference>
<dbReference type="InterPro" id="IPR029068">
    <property type="entry name" value="Glyas_Bleomycin-R_OHBP_Dase"/>
</dbReference>
<dbReference type="EMBL" id="SETE01000008">
    <property type="protein sequence ID" value="RYM31452.1"/>
    <property type="molecule type" value="Genomic_DNA"/>
</dbReference>
<comment type="caution">
    <text evidence="1">The sequence shown here is derived from an EMBL/GenBank/DDBJ whole genome shotgun (WGS) entry which is preliminary data.</text>
</comment>
<evidence type="ECO:0000313" key="2">
    <source>
        <dbReference type="Proteomes" id="UP000293952"/>
    </source>
</evidence>
<dbReference type="Proteomes" id="UP000293952">
    <property type="component" value="Unassembled WGS sequence"/>
</dbReference>
<name>A0A4Q4KEG1_9FLAO</name>
<dbReference type="PANTHER" id="PTHR34109:SF1">
    <property type="entry name" value="VOC DOMAIN-CONTAINING PROTEIN"/>
    <property type="match status" value="1"/>
</dbReference>
<accession>A0A4Q4KEG1</accession>
<dbReference type="SUPFAM" id="SSF54593">
    <property type="entry name" value="Glyoxalase/Bleomycin resistance protein/Dihydroxybiphenyl dioxygenase"/>
    <property type="match status" value="1"/>
</dbReference>